<evidence type="ECO:0000256" key="6">
    <source>
        <dbReference type="ARBA" id="ARBA00022692"/>
    </source>
</evidence>
<keyword evidence="8 13" id="KW-0472">Membrane</keyword>
<name>R7YJ07_CONA1</name>
<feature type="transmembrane region" description="Helical" evidence="13">
    <location>
        <begin position="168"/>
        <end position="191"/>
    </location>
</feature>
<evidence type="ECO:0000256" key="1">
    <source>
        <dbReference type="ARBA" id="ARBA00004128"/>
    </source>
</evidence>
<dbReference type="EMBL" id="JH767557">
    <property type="protein sequence ID" value="EON61873.1"/>
    <property type="molecule type" value="Genomic_DNA"/>
</dbReference>
<evidence type="ECO:0000256" key="10">
    <source>
        <dbReference type="ARBA" id="ARBA00069956"/>
    </source>
</evidence>
<evidence type="ECO:0000256" key="3">
    <source>
        <dbReference type="ARBA" id="ARBA00007520"/>
    </source>
</evidence>
<feature type="transmembrane region" description="Helical" evidence="13">
    <location>
        <begin position="111"/>
        <end position="137"/>
    </location>
</feature>
<dbReference type="eggNOG" id="KOG0254">
    <property type="taxonomic scope" value="Eukaryota"/>
</dbReference>
<protein>
    <recommendedName>
        <fullName evidence="10">Efflux pump dotC</fullName>
    </recommendedName>
    <alternativeName>
        <fullName evidence="11">Dothistromin biosynthesis protein C</fullName>
    </alternativeName>
</protein>
<feature type="transmembrane region" description="Helical" evidence="13">
    <location>
        <begin position="203"/>
        <end position="222"/>
    </location>
</feature>
<keyword evidence="5" id="KW-0926">Vacuole</keyword>
<evidence type="ECO:0000256" key="2">
    <source>
        <dbReference type="ARBA" id="ARBA00004651"/>
    </source>
</evidence>
<dbReference type="CDD" id="cd17502">
    <property type="entry name" value="MFS_Azr1_MDR_like"/>
    <property type="match status" value="1"/>
</dbReference>
<feature type="compositionally biased region" description="Low complexity" evidence="12">
    <location>
        <begin position="570"/>
        <end position="586"/>
    </location>
</feature>
<dbReference type="GO" id="GO:0022857">
    <property type="term" value="F:transmembrane transporter activity"/>
    <property type="evidence" value="ECO:0007669"/>
    <property type="project" value="InterPro"/>
</dbReference>
<comment type="function">
    <text evidence="9">Efflux pump; part of the gene cluster that mediates the biosynthesis of dothistromin (DOTH), a polyketide toxin very similar in structure to the aflatoxin precursor, versicolorin B. One function of dotC may be to transport early-stage dothistromin biosynthetic intermediates from the cytoplasm into vacuoles, thereby affecting the rate of dothistromin production.</text>
</comment>
<keyword evidence="6 13" id="KW-0812">Transmembrane</keyword>
<sequence length="618" mass="65323">MSSEESSTSDHVVIKDAPATTTDAAAAAEKQTEAQQPRSRAKIALIMTALGMAVFLAAIDVTIITTAVATIAEHFGSSAGYTWIGSAYLLACSASTPIWGKISDIWGRKPILLLANVVFFVGSLIAGLSTSIGMLIAARAIQGIGGGGLITLVNICISDLFSIRSRGAYFGIIGMVWAIASALGPIVGGAFTEKASWRWCFYINLPLDGAAFLILLFYLDIHTPTTPFWDGIKAIDWLGALAVVGGTLMLLFGLEFGGASHPWNSAIVICLLVFGILTLALFVVIEWRVAPYPIMPLGLFASRSNLACLAVCFVHGFVFIAGSYFLPLYFQAVRGRSPLQSGVAILPTALSLSFASALTGIFIRKTGLYLPAIWSGMFLMTLGTGLFIDLPVDASWTKVIVYQVVTGIGIGPNFQSPLIALQSGVKPRDIATATATFGFIRNLATAVSVVIGGVVFQNEMRRREDRLLRVLDPALAAQLGGAGAGANVEVVNALPDPAREVVRTAYAESLQRMWILYTVLSGVGLLVAFLIAKRVLGKSHEETTTGLETEKENRRLRKEEAEEKRRKKNGVGAAEAGAGAAPVPVALSPLKTDDGGVAAEEGMPGTPDTVSSAKKEGV</sequence>
<dbReference type="RefSeq" id="XP_007777190.1">
    <property type="nucleotide sequence ID" value="XM_007779000.1"/>
</dbReference>
<keyword evidence="4" id="KW-1003">Cell membrane</keyword>
<evidence type="ECO:0000256" key="8">
    <source>
        <dbReference type="ARBA" id="ARBA00023136"/>
    </source>
</evidence>
<comment type="subcellular location">
    <subcellularLocation>
        <location evidence="2">Cell membrane</location>
        <topology evidence="2">Multi-pass membrane protein</topology>
    </subcellularLocation>
    <subcellularLocation>
        <location evidence="1">Vacuole membrane</location>
        <topology evidence="1">Multi-pass membrane protein</topology>
    </subcellularLocation>
</comment>
<feature type="domain" description="Major facilitator superfamily (MFS) profile" evidence="14">
    <location>
        <begin position="46"/>
        <end position="536"/>
    </location>
</feature>
<dbReference type="Gene3D" id="1.20.1720.10">
    <property type="entry name" value="Multidrug resistance protein D"/>
    <property type="match status" value="1"/>
</dbReference>
<feature type="transmembrane region" description="Helical" evidence="13">
    <location>
        <begin position="342"/>
        <end position="363"/>
    </location>
</feature>
<feature type="transmembrane region" description="Helical" evidence="13">
    <location>
        <begin position="433"/>
        <end position="456"/>
    </location>
</feature>
<dbReference type="PROSITE" id="PS50850">
    <property type="entry name" value="MFS"/>
    <property type="match status" value="1"/>
</dbReference>
<evidence type="ECO:0000313" key="16">
    <source>
        <dbReference type="Proteomes" id="UP000016924"/>
    </source>
</evidence>
<proteinExistence type="inferred from homology"/>
<feature type="transmembrane region" description="Helical" evidence="13">
    <location>
        <begin position="143"/>
        <end position="161"/>
    </location>
</feature>
<organism evidence="15 16">
    <name type="scientific">Coniosporium apollinis (strain CBS 100218)</name>
    <name type="common">Rock-inhabiting black yeast</name>
    <dbReference type="NCBI Taxonomy" id="1168221"/>
    <lineage>
        <taxon>Eukaryota</taxon>
        <taxon>Fungi</taxon>
        <taxon>Dikarya</taxon>
        <taxon>Ascomycota</taxon>
        <taxon>Pezizomycotina</taxon>
        <taxon>Dothideomycetes</taxon>
        <taxon>Dothideomycetes incertae sedis</taxon>
        <taxon>Coniosporium</taxon>
    </lineage>
</organism>
<dbReference type="InterPro" id="IPR011701">
    <property type="entry name" value="MFS"/>
</dbReference>
<dbReference type="InterPro" id="IPR020846">
    <property type="entry name" value="MFS_dom"/>
</dbReference>
<dbReference type="FunFam" id="1.20.1720.10:FF:000014">
    <property type="entry name" value="MFS drug transporter, putative"/>
    <property type="match status" value="1"/>
</dbReference>
<evidence type="ECO:0000256" key="7">
    <source>
        <dbReference type="ARBA" id="ARBA00022989"/>
    </source>
</evidence>
<evidence type="ECO:0000256" key="11">
    <source>
        <dbReference type="ARBA" id="ARBA00083178"/>
    </source>
</evidence>
<evidence type="ECO:0000313" key="15">
    <source>
        <dbReference type="EMBL" id="EON61873.1"/>
    </source>
</evidence>
<feature type="transmembrane region" description="Helical" evidence="13">
    <location>
        <begin position="234"/>
        <end position="254"/>
    </location>
</feature>
<dbReference type="HOGENOM" id="CLU_000960_22_0_1"/>
<feature type="compositionally biased region" description="Basic and acidic residues" evidence="12">
    <location>
        <begin position="541"/>
        <end position="564"/>
    </location>
</feature>
<dbReference type="FunFam" id="1.20.1250.20:FF:000196">
    <property type="entry name" value="MFS toxin efflux pump (AflT)"/>
    <property type="match status" value="1"/>
</dbReference>
<dbReference type="Proteomes" id="UP000016924">
    <property type="component" value="Unassembled WGS sequence"/>
</dbReference>
<evidence type="ECO:0000256" key="12">
    <source>
        <dbReference type="SAM" id="MobiDB-lite"/>
    </source>
</evidence>
<dbReference type="SUPFAM" id="SSF103473">
    <property type="entry name" value="MFS general substrate transporter"/>
    <property type="match status" value="1"/>
</dbReference>
<reference evidence="16" key="1">
    <citation type="submission" date="2012-06" db="EMBL/GenBank/DDBJ databases">
        <title>The genome sequence of Coniosporium apollinis CBS 100218.</title>
        <authorList>
            <consortium name="The Broad Institute Genome Sequencing Platform"/>
            <person name="Cuomo C."/>
            <person name="Gorbushina A."/>
            <person name="Noack S."/>
            <person name="Walker B."/>
            <person name="Young S.K."/>
            <person name="Zeng Q."/>
            <person name="Gargeya S."/>
            <person name="Fitzgerald M."/>
            <person name="Haas B."/>
            <person name="Abouelleil A."/>
            <person name="Alvarado L."/>
            <person name="Arachchi H.M."/>
            <person name="Berlin A.M."/>
            <person name="Chapman S.B."/>
            <person name="Goldberg J."/>
            <person name="Griggs A."/>
            <person name="Gujja S."/>
            <person name="Hansen M."/>
            <person name="Howarth C."/>
            <person name="Imamovic A."/>
            <person name="Larimer J."/>
            <person name="McCowan C."/>
            <person name="Montmayeur A."/>
            <person name="Murphy C."/>
            <person name="Neiman D."/>
            <person name="Pearson M."/>
            <person name="Priest M."/>
            <person name="Roberts A."/>
            <person name="Saif S."/>
            <person name="Shea T."/>
            <person name="Sisk P."/>
            <person name="Sykes S."/>
            <person name="Wortman J."/>
            <person name="Nusbaum C."/>
            <person name="Birren B."/>
        </authorList>
    </citation>
    <scope>NUCLEOTIDE SEQUENCE [LARGE SCALE GENOMIC DNA]</scope>
    <source>
        <strain evidence="16">CBS 100218</strain>
    </source>
</reference>
<dbReference type="PANTHER" id="PTHR23501">
    <property type="entry name" value="MAJOR FACILITATOR SUPERFAMILY"/>
    <property type="match status" value="1"/>
</dbReference>
<keyword evidence="16" id="KW-1185">Reference proteome</keyword>
<evidence type="ECO:0000259" key="14">
    <source>
        <dbReference type="PROSITE" id="PS50850"/>
    </source>
</evidence>
<dbReference type="InterPro" id="IPR036259">
    <property type="entry name" value="MFS_trans_sf"/>
</dbReference>
<dbReference type="Gene3D" id="1.20.1250.20">
    <property type="entry name" value="MFS general substrate transporter like domains"/>
    <property type="match status" value="1"/>
</dbReference>
<dbReference type="PANTHER" id="PTHR23501:SF102">
    <property type="entry name" value="DRUG TRANSPORTER, PUTATIVE (AFU_ORTHOLOGUE AFUA_3G08530)-RELATED"/>
    <property type="match status" value="1"/>
</dbReference>
<feature type="region of interest" description="Disordered" evidence="12">
    <location>
        <begin position="541"/>
        <end position="618"/>
    </location>
</feature>
<dbReference type="GO" id="GO:0005774">
    <property type="term" value="C:vacuolar membrane"/>
    <property type="evidence" value="ECO:0007669"/>
    <property type="project" value="UniProtKB-SubCell"/>
</dbReference>
<feature type="transmembrane region" description="Helical" evidence="13">
    <location>
        <begin position="81"/>
        <end position="99"/>
    </location>
</feature>
<dbReference type="AlphaFoldDB" id="R7YJ07"/>
<evidence type="ECO:0000256" key="4">
    <source>
        <dbReference type="ARBA" id="ARBA00022475"/>
    </source>
</evidence>
<dbReference type="Pfam" id="PF07690">
    <property type="entry name" value="MFS_1"/>
    <property type="match status" value="1"/>
</dbReference>
<dbReference type="GO" id="GO:0005886">
    <property type="term" value="C:plasma membrane"/>
    <property type="evidence" value="ECO:0007669"/>
    <property type="project" value="UniProtKB-SubCell"/>
</dbReference>
<gene>
    <name evidence="15" type="ORF">W97_01091</name>
</gene>
<feature type="transmembrane region" description="Helical" evidence="13">
    <location>
        <begin position="514"/>
        <end position="532"/>
    </location>
</feature>
<feature type="transmembrane region" description="Helical" evidence="13">
    <location>
        <begin position="266"/>
        <end position="285"/>
    </location>
</feature>
<feature type="transmembrane region" description="Helical" evidence="13">
    <location>
        <begin position="368"/>
        <end position="388"/>
    </location>
</feature>
<feature type="transmembrane region" description="Helical" evidence="13">
    <location>
        <begin position="306"/>
        <end position="330"/>
    </location>
</feature>
<dbReference type="OMA" id="GCTMMPL"/>
<feature type="transmembrane region" description="Helical" evidence="13">
    <location>
        <begin position="43"/>
        <end position="69"/>
    </location>
</feature>
<dbReference type="OrthoDB" id="10021397at2759"/>
<dbReference type="GeneID" id="19898402"/>
<evidence type="ECO:0000256" key="5">
    <source>
        <dbReference type="ARBA" id="ARBA00022554"/>
    </source>
</evidence>
<evidence type="ECO:0000256" key="13">
    <source>
        <dbReference type="SAM" id="Phobius"/>
    </source>
</evidence>
<comment type="similarity">
    <text evidence="3">Belongs to the major facilitator superfamily. TCR/Tet family.</text>
</comment>
<keyword evidence="7 13" id="KW-1133">Transmembrane helix</keyword>
<evidence type="ECO:0000256" key="9">
    <source>
        <dbReference type="ARBA" id="ARBA00057269"/>
    </source>
</evidence>
<accession>R7YJ07</accession>